<comment type="caution">
    <text evidence="2">The sequence shown here is derived from an EMBL/GenBank/DDBJ whole genome shotgun (WGS) entry which is preliminary data.</text>
</comment>
<evidence type="ECO:0000256" key="1">
    <source>
        <dbReference type="SAM" id="Phobius"/>
    </source>
</evidence>
<feature type="transmembrane region" description="Helical" evidence="1">
    <location>
        <begin position="43"/>
        <end position="62"/>
    </location>
</feature>
<keyword evidence="1" id="KW-0812">Transmembrane</keyword>
<organism evidence="2 3">
    <name type="scientific">Candidatus Kaiserbacteria bacterium RIFCSPHIGHO2_01_FULL_56_24</name>
    <dbReference type="NCBI Taxonomy" id="1798487"/>
    <lineage>
        <taxon>Bacteria</taxon>
        <taxon>Candidatus Kaiseribacteriota</taxon>
    </lineage>
</organism>
<name>A0A1F6D8T9_9BACT</name>
<proteinExistence type="predicted"/>
<keyword evidence="1" id="KW-0472">Membrane</keyword>
<accession>A0A1F6D8T9</accession>
<dbReference type="Proteomes" id="UP000176377">
    <property type="component" value="Unassembled WGS sequence"/>
</dbReference>
<dbReference type="AlphaFoldDB" id="A0A1F6D8T9"/>
<gene>
    <name evidence="2" type="ORF">A2765_04945</name>
</gene>
<sequence length="63" mass="6855">MALQGRKSVPAIKNTYLYYPVLAALLYTAGYFAIYSGVGKDHWVAEGISILTVAFILGAFLVK</sequence>
<dbReference type="EMBL" id="MFLA01000045">
    <property type="protein sequence ID" value="OGG57750.1"/>
    <property type="molecule type" value="Genomic_DNA"/>
</dbReference>
<protein>
    <submittedName>
        <fullName evidence="2">Uncharacterized protein</fullName>
    </submittedName>
</protein>
<evidence type="ECO:0000313" key="2">
    <source>
        <dbReference type="EMBL" id="OGG57750.1"/>
    </source>
</evidence>
<keyword evidence="1" id="KW-1133">Transmembrane helix</keyword>
<reference evidence="2 3" key="1">
    <citation type="journal article" date="2016" name="Nat. Commun.">
        <title>Thousands of microbial genomes shed light on interconnected biogeochemical processes in an aquifer system.</title>
        <authorList>
            <person name="Anantharaman K."/>
            <person name="Brown C.T."/>
            <person name="Hug L.A."/>
            <person name="Sharon I."/>
            <person name="Castelle C.J."/>
            <person name="Probst A.J."/>
            <person name="Thomas B.C."/>
            <person name="Singh A."/>
            <person name="Wilkins M.J."/>
            <person name="Karaoz U."/>
            <person name="Brodie E.L."/>
            <person name="Williams K.H."/>
            <person name="Hubbard S.S."/>
            <person name="Banfield J.F."/>
        </authorList>
    </citation>
    <scope>NUCLEOTIDE SEQUENCE [LARGE SCALE GENOMIC DNA]</scope>
</reference>
<feature type="transmembrane region" description="Helical" evidence="1">
    <location>
        <begin position="16"/>
        <end position="37"/>
    </location>
</feature>
<evidence type="ECO:0000313" key="3">
    <source>
        <dbReference type="Proteomes" id="UP000176377"/>
    </source>
</evidence>